<dbReference type="AlphaFoldDB" id="A0A2S9IYQ8"/>
<protein>
    <submittedName>
        <fullName evidence="10">Methylated-DNA--protein-cysteine methyltransferase</fullName>
    </submittedName>
</protein>
<dbReference type="GO" id="GO:0003908">
    <property type="term" value="F:methylated-DNA-[protein]-cysteine S-methyltransferase activity"/>
    <property type="evidence" value="ECO:0007669"/>
    <property type="project" value="UniProtKB-EC"/>
</dbReference>
<evidence type="ECO:0000313" key="11">
    <source>
        <dbReference type="Proteomes" id="UP000239434"/>
    </source>
</evidence>
<keyword evidence="11" id="KW-1185">Reference proteome</keyword>
<evidence type="ECO:0000259" key="9">
    <source>
        <dbReference type="Pfam" id="PF02870"/>
    </source>
</evidence>
<dbReference type="SUPFAM" id="SSF46767">
    <property type="entry name" value="Methylated DNA-protein cysteine methyltransferase, C-terminal domain"/>
    <property type="match status" value="1"/>
</dbReference>
<dbReference type="NCBIfam" id="TIGR00589">
    <property type="entry name" value="ogt"/>
    <property type="match status" value="1"/>
</dbReference>
<dbReference type="InterPro" id="IPR014048">
    <property type="entry name" value="MethylDNA_cys_MeTrfase_DNA-bd"/>
</dbReference>
<evidence type="ECO:0000256" key="5">
    <source>
        <dbReference type="ARBA" id="ARBA00022763"/>
    </source>
</evidence>
<dbReference type="CDD" id="cd06445">
    <property type="entry name" value="ATase"/>
    <property type="match status" value="1"/>
</dbReference>
<comment type="catalytic activity">
    <reaction evidence="1">
        <text>a 4-O-methyl-thymidine in DNA + L-cysteinyl-[protein] = a thymidine in DNA + S-methyl-L-cysteinyl-[protein]</text>
        <dbReference type="Rhea" id="RHEA:53428"/>
        <dbReference type="Rhea" id="RHEA-COMP:10131"/>
        <dbReference type="Rhea" id="RHEA-COMP:10132"/>
        <dbReference type="Rhea" id="RHEA-COMP:13555"/>
        <dbReference type="Rhea" id="RHEA-COMP:13556"/>
        <dbReference type="ChEBI" id="CHEBI:29950"/>
        <dbReference type="ChEBI" id="CHEBI:82612"/>
        <dbReference type="ChEBI" id="CHEBI:137386"/>
        <dbReference type="ChEBI" id="CHEBI:137387"/>
        <dbReference type="EC" id="2.1.1.63"/>
    </reaction>
</comment>
<dbReference type="InterPro" id="IPR036217">
    <property type="entry name" value="MethylDNA_cys_MeTrfase_DNAb"/>
</dbReference>
<reference evidence="10 11" key="1">
    <citation type="submission" date="2018-02" db="EMBL/GenBank/DDBJ databases">
        <title>The draft genome of Phyllobacterium sp. 1N-3.</title>
        <authorList>
            <person name="Liu L."/>
            <person name="Li L."/>
            <person name="Zhang X."/>
            <person name="Wang T."/>
            <person name="Liang L."/>
        </authorList>
    </citation>
    <scope>NUCLEOTIDE SEQUENCE [LARGE SCALE GENOMIC DNA]</scope>
    <source>
        <strain evidence="10 11">1N-3</strain>
    </source>
</reference>
<gene>
    <name evidence="10" type="ORF">C5748_00390</name>
</gene>
<dbReference type="RefSeq" id="WP_105739966.1">
    <property type="nucleotide sequence ID" value="NZ_PVBR01000001.1"/>
</dbReference>
<evidence type="ECO:0000256" key="1">
    <source>
        <dbReference type="ARBA" id="ARBA00001286"/>
    </source>
</evidence>
<dbReference type="SUPFAM" id="SSF53155">
    <property type="entry name" value="Methylated DNA-protein cysteine methyltransferase domain"/>
    <property type="match status" value="1"/>
</dbReference>
<evidence type="ECO:0000256" key="2">
    <source>
        <dbReference type="ARBA" id="ARBA00022490"/>
    </source>
</evidence>
<dbReference type="EMBL" id="PVBR01000001">
    <property type="protein sequence ID" value="PRD45666.1"/>
    <property type="molecule type" value="Genomic_DNA"/>
</dbReference>
<dbReference type="Pfam" id="PF02870">
    <property type="entry name" value="Methyltransf_1N"/>
    <property type="match status" value="1"/>
</dbReference>
<evidence type="ECO:0000256" key="4">
    <source>
        <dbReference type="ARBA" id="ARBA00022679"/>
    </source>
</evidence>
<evidence type="ECO:0000313" key="10">
    <source>
        <dbReference type="EMBL" id="PRD45666.1"/>
    </source>
</evidence>
<dbReference type="Pfam" id="PF01035">
    <property type="entry name" value="DNA_binding_1"/>
    <property type="match status" value="1"/>
</dbReference>
<comment type="caution">
    <text evidence="10">The sequence shown here is derived from an EMBL/GenBank/DDBJ whole genome shotgun (WGS) entry which is preliminary data.</text>
</comment>
<evidence type="ECO:0000256" key="3">
    <source>
        <dbReference type="ARBA" id="ARBA00022603"/>
    </source>
</evidence>
<comment type="catalytic activity">
    <reaction evidence="7">
        <text>a 6-O-methyl-2'-deoxyguanosine in DNA + L-cysteinyl-[protein] = S-methyl-L-cysteinyl-[protein] + a 2'-deoxyguanosine in DNA</text>
        <dbReference type="Rhea" id="RHEA:24000"/>
        <dbReference type="Rhea" id="RHEA-COMP:10131"/>
        <dbReference type="Rhea" id="RHEA-COMP:10132"/>
        <dbReference type="Rhea" id="RHEA-COMP:11367"/>
        <dbReference type="Rhea" id="RHEA-COMP:11368"/>
        <dbReference type="ChEBI" id="CHEBI:29950"/>
        <dbReference type="ChEBI" id="CHEBI:82612"/>
        <dbReference type="ChEBI" id="CHEBI:85445"/>
        <dbReference type="ChEBI" id="CHEBI:85448"/>
        <dbReference type="EC" id="2.1.1.63"/>
    </reaction>
</comment>
<keyword evidence="5" id="KW-0227">DNA damage</keyword>
<dbReference type="InterPro" id="IPR008332">
    <property type="entry name" value="MethylG_MeTrfase_N"/>
</dbReference>
<organism evidence="10 11">
    <name type="scientific">Phyllobacterium phragmitis</name>
    <dbReference type="NCBI Taxonomy" id="2670329"/>
    <lineage>
        <taxon>Bacteria</taxon>
        <taxon>Pseudomonadati</taxon>
        <taxon>Pseudomonadota</taxon>
        <taxon>Alphaproteobacteria</taxon>
        <taxon>Hyphomicrobiales</taxon>
        <taxon>Phyllobacteriaceae</taxon>
        <taxon>Phyllobacterium</taxon>
    </lineage>
</organism>
<dbReference type="PANTHER" id="PTHR10815:SF5">
    <property type="entry name" value="METHYLATED-DNA--PROTEIN-CYSTEINE METHYLTRANSFERASE"/>
    <property type="match status" value="1"/>
</dbReference>
<keyword evidence="3 10" id="KW-0489">Methyltransferase</keyword>
<keyword evidence="4 10" id="KW-0808">Transferase</keyword>
<dbReference type="Proteomes" id="UP000239434">
    <property type="component" value="Unassembled WGS sequence"/>
</dbReference>
<dbReference type="FunFam" id="1.10.10.10:FF:000337">
    <property type="entry name" value="Methylated-DNA--protein-cysteine methyltransferase"/>
    <property type="match status" value="1"/>
</dbReference>
<dbReference type="PROSITE" id="PS00374">
    <property type="entry name" value="MGMT"/>
    <property type="match status" value="1"/>
</dbReference>
<dbReference type="InterPro" id="IPR036388">
    <property type="entry name" value="WH-like_DNA-bd_sf"/>
</dbReference>
<dbReference type="InterPro" id="IPR036631">
    <property type="entry name" value="MGMT_N_sf"/>
</dbReference>
<evidence type="ECO:0000256" key="6">
    <source>
        <dbReference type="ARBA" id="ARBA00023204"/>
    </source>
</evidence>
<feature type="domain" description="Methylguanine DNA methyltransferase ribonuclease-like" evidence="9">
    <location>
        <begin position="8"/>
        <end position="84"/>
    </location>
</feature>
<evidence type="ECO:0000256" key="7">
    <source>
        <dbReference type="ARBA" id="ARBA00049348"/>
    </source>
</evidence>
<proteinExistence type="predicted"/>
<dbReference type="InterPro" id="IPR001497">
    <property type="entry name" value="MethylDNA_cys_MeTrfase_AS"/>
</dbReference>
<dbReference type="GO" id="GO:0032259">
    <property type="term" value="P:methylation"/>
    <property type="evidence" value="ECO:0007669"/>
    <property type="project" value="UniProtKB-KW"/>
</dbReference>
<dbReference type="Gene3D" id="3.30.160.70">
    <property type="entry name" value="Methylated DNA-protein cysteine methyltransferase domain"/>
    <property type="match status" value="1"/>
</dbReference>
<keyword evidence="6" id="KW-0234">DNA repair</keyword>
<dbReference type="PANTHER" id="PTHR10815">
    <property type="entry name" value="METHYLATED-DNA--PROTEIN-CYSTEINE METHYLTRANSFERASE"/>
    <property type="match status" value="1"/>
</dbReference>
<name>A0A2S9IYQ8_9HYPH</name>
<dbReference type="Gene3D" id="1.10.10.10">
    <property type="entry name" value="Winged helix-like DNA-binding domain superfamily/Winged helix DNA-binding domain"/>
    <property type="match status" value="1"/>
</dbReference>
<dbReference type="GO" id="GO:0006281">
    <property type="term" value="P:DNA repair"/>
    <property type="evidence" value="ECO:0007669"/>
    <property type="project" value="UniProtKB-KW"/>
</dbReference>
<accession>A0A2S9IYQ8</accession>
<feature type="domain" description="Methylated-DNA-[protein]-cysteine S-methyltransferase DNA binding" evidence="8">
    <location>
        <begin position="90"/>
        <end position="168"/>
    </location>
</feature>
<sequence>MVLSLSVGTMETPLGPLMLVADGEGFLRAADFADYQARMRHLLDRRIGPSRYNLLGGEVPIDIKAALAAYFAGALDAILHVPLKTDATTFQDRVWTALRSIEPGRPMTYSALARDIGRPQSARAVGHANGANPFSIIIPCHRLVGADGSLTGYAGGIERKRWLLDHEARHISLPV</sequence>
<keyword evidence="2" id="KW-0963">Cytoplasm</keyword>
<evidence type="ECO:0000259" key="8">
    <source>
        <dbReference type="Pfam" id="PF01035"/>
    </source>
</evidence>